<organism evidence="1 2">
    <name type="scientific">Stachybotrys elegans</name>
    <dbReference type="NCBI Taxonomy" id="80388"/>
    <lineage>
        <taxon>Eukaryota</taxon>
        <taxon>Fungi</taxon>
        <taxon>Dikarya</taxon>
        <taxon>Ascomycota</taxon>
        <taxon>Pezizomycotina</taxon>
        <taxon>Sordariomycetes</taxon>
        <taxon>Hypocreomycetidae</taxon>
        <taxon>Hypocreales</taxon>
        <taxon>Stachybotryaceae</taxon>
        <taxon>Stachybotrys</taxon>
    </lineage>
</organism>
<dbReference type="OrthoDB" id="432970at2759"/>
<proteinExistence type="predicted"/>
<gene>
    <name evidence="1" type="ORF">B0I35DRAFT_480348</name>
</gene>
<evidence type="ECO:0000313" key="2">
    <source>
        <dbReference type="Proteomes" id="UP000813444"/>
    </source>
</evidence>
<dbReference type="AlphaFoldDB" id="A0A8K0STH5"/>
<keyword evidence="2" id="KW-1185">Reference proteome</keyword>
<name>A0A8K0STH5_9HYPO</name>
<protein>
    <submittedName>
        <fullName evidence="1">Uncharacterized protein</fullName>
    </submittedName>
</protein>
<accession>A0A8K0STH5</accession>
<sequence>MASSSASTGQLWSANFGTPADRLASLGFSLELPPAESDPGQLKESTMPDYKICSLCGIGGSESWACYEADRIRHVPICIERRQLRRAASLLTILWHLFEQKTFGIDGFWDDDQGNKHGGVTSRPWRGGHVFMDWPGGLVHDKSKYTPMQVKKIENACLLDQVCLEPFRIGGHFWRILLGPCCKEFECLNVVVKNTALRVGIDWLPRHDNHSVFRVTLPSGDRFAIDITAGQYGWTETLIPWDTYEAQRVERIAQVLAVDYYEDKPTTPNKIYQPMTEAMNKFRVDMLWELGTWLRGKLDRDYGGATAMLNLAEDEYNKALASLVMEGSARLDVHRHRIVNSGIGHLYFSDDEEIYATTTVEESEFWSKVWLTDAELMSCADTDARWALWEYKKARAGTRPSPTE</sequence>
<evidence type="ECO:0000313" key="1">
    <source>
        <dbReference type="EMBL" id="KAH7313677.1"/>
    </source>
</evidence>
<reference evidence="1" key="1">
    <citation type="journal article" date="2021" name="Nat. Commun.">
        <title>Genetic determinants of endophytism in the Arabidopsis root mycobiome.</title>
        <authorList>
            <person name="Mesny F."/>
            <person name="Miyauchi S."/>
            <person name="Thiergart T."/>
            <person name="Pickel B."/>
            <person name="Atanasova L."/>
            <person name="Karlsson M."/>
            <person name="Huettel B."/>
            <person name="Barry K.W."/>
            <person name="Haridas S."/>
            <person name="Chen C."/>
            <person name="Bauer D."/>
            <person name="Andreopoulos W."/>
            <person name="Pangilinan J."/>
            <person name="LaButti K."/>
            <person name="Riley R."/>
            <person name="Lipzen A."/>
            <person name="Clum A."/>
            <person name="Drula E."/>
            <person name="Henrissat B."/>
            <person name="Kohler A."/>
            <person name="Grigoriev I.V."/>
            <person name="Martin F.M."/>
            <person name="Hacquard S."/>
        </authorList>
    </citation>
    <scope>NUCLEOTIDE SEQUENCE</scope>
    <source>
        <strain evidence="1">MPI-CAGE-CH-0235</strain>
    </source>
</reference>
<dbReference type="Proteomes" id="UP000813444">
    <property type="component" value="Unassembled WGS sequence"/>
</dbReference>
<comment type="caution">
    <text evidence="1">The sequence shown here is derived from an EMBL/GenBank/DDBJ whole genome shotgun (WGS) entry which is preliminary data.</text>
</comment>
<dbReference type="EMBL" id="JAGPNK010000009">
    <property type="protein sequence ID" value="KAH7313677.1"/>
    <property type="molecule type" value="Genomic_DNA"/>
</dbReference>